<gene>
    <name evidence="2" type="ORF">ACGRHZ_23550</name>
</gene>
<keyword evidence="1" id="KW-1133">Transmembrane helix</keyword>
<sequence>MNLLSVYEAYGVTIAVLVFVMIYLFIHVKYIRHHAMHKRFLAALWELMKNTIHGEHIRTMGYKHEKETTTSKEKNS</sequence>
<keyword evidence="3" id="KW-1185">Reference proteome</keyword>
<feature type="transmembrane region" description="Helical" evidence="1">
    <location>
        <begin position="6"/>
        <end position="26"/>
    </location>
</feature>
<reference evidence="2 3" key="1">
    <citation type="submission" date="2024-10" db="EMBL/GenBank/DDBJ databases">
        <authorList>
            <person name="Yibar A."/>
            <person name="Saticioglu I.B."/>
            <person name="Duman M."/>
            <person name="Ajmi N."/>
            <person name="Gurler F."/>
            <person name="Ay H."/>
            <person name="Onuk E."/>
            <person name="Guler S."/>
            <person name="Romalde J.L."/>
        </authorList>
    </citation>
    <scope>NUCLEOTIDE SEQUENCE [LARGE SCALE GENOMIC DNA]</scope>
    <source>
        <strain evidence="2 3">1-TCBS-A</strain>
    </source>
</reference>
<dbReference type="RefSeq" id="WP_038869716.1">
    <property type="nucleotide sequence ID" value="NZ_BBKZ01000027.1"/>
</dbReference>
<name>A0ABW7JDJ6_9VIBR</name>
<keyword evidence="1" id="KW-0472">Membrane</keyword>
<dbReference type="Proteomes" id="UP001607221">
    <property type="component" value="Unassembled WGS sequence"/>
</dbReference>
<evidence type="ECO:0000313" key="2">
    <source>
        <dbReference type="EMBL" id="MFH0274253.1"/>
    </source>
</evidence>
<comment type="caution">
    <text evidence="2">The sequence shown here is derived from an EMBL/GenBank/DDBJ whole genome shotgun (WGS) entry which is preliminary data.</text>
</comment>
<accession>A0ABW7JDJ6</accession>
<keyword evidence="1" id="KW-0812">Transmembrane</keyword>
<evidence type="ECO:0000256" key="1">
    <source>
        <dbReference type="SAM" id="Phobius"/>
    </source>
</evidence>
<dbReference type="EMBL" id="JBIHSE010000002">
    <property type="protein sequence ID" value="MFH0274253.1"/>
    <property type="molecule type" value="Genomic_DNA"/>
</dbReference>
<organism evidence="2 3">
    <name type="scientific">Vibrio jasicida</name>
    <dbReference type="NCBI Taxonomy" id="766224"/>
    <lineage>
        <taxon>Bacteria</taxon>
        <taxon>Pseudomonadati</taxon>
        <taxon>Pseudomonadota</taxon>
        <taxon>Gammaproteobacteria</taxon>
        <taxon>Vibrionales</taxon>
        <taxon>Vibrionaceae</taxon>
        <taxon>Vibrio</taxon>
    </lineage>
</organism>
<evidence type="ECO:0000313" key="3">
    <source>
        <dbReference type="Proteomes" id="UP001607221"/>
    </source>
</evidence>
<proteinExistence type="predicted"/>
<protein>
    <submittedName>
        <fullName evidence="2">Uncharacterized protein</fullName>
    </submittedName>
</protein>